<keyword evidence="6" id="KW-0677">Repeat</keyword>
<keyword evidence="5 11" id="KW-0853">WD repeat</keyword>
<dbReference type="SUPFAM" id="SSF50978">
    <property type="entry name" value="WD40 repeat-like"/>
    <property type="match status" value="1"/>
</dbReference>
<dbReference type="OrthoDB" id="273771at2759"/>
<gene>
    <name evidence="12" type="ORF">AGLY_009796</name>
</gene>
<dbReference type="Proteomes" id="UP000475862">
    <property type="component" value="Unassembled WGS sequence"/>
</dbReference>
<dbReference type="GO" id="GO:0005782">
    <property type="term" value="C:peroxisomal matrix"/>
    <property type="evidence" value="ECO:0007669"/>
    <property type="project" value="UniProtKB-SubCell"/>
</dbReference>
<keyword evidence="7" id="KW-0653">Protein transport</keyword>
<evidence type="ECO:0000313" key="12">
    <source>
        <dbReference type="EMBL" id="KAE9532715.1"/>
    </source>
</evidence>
<evidence type="ECO:0000256" key="8">
    <source>
        <dbReference type="ARBA" id="ARBA00023140"/>
    </source>
</evidence>
<keyword evidence="4" id="KW-0963">Cytoplasm</keyword>
<dbReference type="SMART" id="SM00320">
    <property type="entry name" value="WD40"/>
    <property type="match status" value="5"/>
</dbReference>
<dbReference type="InterPro" id="IPR036322">
    <property type="entry name" value="WD40_repeat_dom_sf"/>
</dbReference>
<evidence type="ECO:0000256" key="2">
    <source>
        <dbReference type="ARBA" id="ARBA00004514"/>
    </source>
</evidence>
<sequence>MTTFKTENRHGYSVKFSPNRSNLLAIATSQYYGFKGGGTLFLVSYDEDRCLISKKHEMHWDDGLFDVVWSRSVYSLLVTGSGDGTVQMWNYKYPQKPVRTFHEHKKEVCGVDWCQNSIDDFLLSASWDCSVKLWDPNKYCSLTTYKGHDRLVYEAKWSPFLSSCFASVSGDGMLDIWDCSSPLRPSVKINAHQAEILSCSWNQFYPFVLATGGAEGLIRIWDIRKLLTPIFQLEVGIHKRCNIRRDKTRIRHFGQQSFERVRFFFLPIAGLPGRCEASSVFASSLVRFGFGVIRLHDKVQKNYILFIFFIRQYYNNNNKKFIVIWDYGVSSEPSQSHQNHSDYVYGLDMSADRDGLMADCGWDAEARVFRV</sequence>
<feature type="repeat" description="WD" evidence="11">
    <location>
        <begin position="189"/>
        <end position="224"/>
    </location>
</feature>
<dbReference type="InterPro" id="IPR020472">
    <property type="entry name" value="WD40_PAC1"/>
</dbReference>
<evidence type="ECO:0000313" key="13">
    <source>
        <dbReference type="Proteomes" id="UP000475862"/>
    </source>
</evidence>
<keyword evidence="3" id="KW-0813">Transport</keyword>
<evidence type="ECO:0000256" key="7">
    <source>
        <dbReference type="ARBA" id="ARBA00022927"/>
    </source>
</evidence>
<reference evidence="12 13" key="1">
    <citation type="submission" date="2019-08" db="EMBL/GenBank/DDBJ databases">
        <title>The genome of the soybean aphid Biotype 1, its phylome, world population structure and adaptation to the North American continent.</title>
        <authorList>
            <person name="Giordano R."/>
            <person name="Donthu R.K."/>
            <person name="Hernandez A.G."/>
            <person name="Wright C.L."/>
            <person name="Zimin A.V."/>
        </authorList>
    </citation>
    <scope>NUCLEOTIDE SEQUENCE [LARGE SCALE GENOMIC DNA]</scope>
    <source>
        <tissue evidence="12">Whole aphids</tissue>
    </source>
</reference>
<dbReference type="AlphaFoldDB" id="A0A6G0TI55"/>
<dbReference type="EMBL" id="VYZN01000038">
    <property type="protein sequence ID" value="KAE9532715.1"/>
    <property type="molecule type" value="Genomic_DNA"/>
</dbReference>
<protein>
    <recommendedName>
        <fullName evidence="10">Peroxin-7</fullName>
    </recommendedName>
</protein>
<dbReference type="InterPro" id="IPR001680">
    <property type="entry name" value="WD40_rpt"/>
</dbReference>
<accession>A0A6G0TI55</accession>
<evidence type="ECO:0000256" key="4">
    <source>
        <dbReference type="ARBA" id="ARBA00022490"/>
    </source>
</evidence>
<organism evidence="12 13">
    <name type="scientific">Aphis glycines</name>
    <name type="common">Soybean aphid</name>
    <dbReference type="NCBI Taxonomy" id="307491"/>
    <lineage>
        <taxon>Eukaryota</taxon>
        <taxon>Metazoa</taxon>
        <taxon>Ecdysozoa</taxon>
        <taxon>Arthropoda</taxon>
        <taxon>Hexapoda</taxon>
        <taxon>Insecta</taxon>
        <taxon>Pterygota</taxon>
        <taxon>Neoptera</taxon>
        <taxon>Paraneoptera</taxon>
        <taxon>Hemiptera</taxon>
        <taxon>Sternorrhyncha</taxon>
        <taxon>Aphidomorpha</taxon>
        <taxon>Aphidoidea</taxon>
        <taxon>Aphididae</taxon>
        <taxon>Aphidini</taxon>
        <taxon>Aphis</taxon>
        <taxon>Aphis</taxon>
    </lineage>
</organism>
<name>A0A6G0TI55_APHGL</name>
<proteinExistence type="inferred from homology"/>
<comment type="similarity">
    <text evidence="9">Belongs to the WD repeat peroxin-7 family.</text>
</comment>
<keyword evidence="13" id="KW-1185">Reference proteome</keyword>
<dbReference type="PANTHER" id="PTHR46027:SF1">
    <property type="entry name" value="PEROXISOMAL TARGETING SIGNAL 2 RECEPTOR"/>
    <property type="match status" value="1"/>
</dbReference>
<dbReference type="PROSITE" id="PS50294">
    <property type="entry name" value="WD_REPEATS_REGION"/>
    <property type="match status" value="2"/>
</dbReference>
<dbReference type="PRINTS" id="PR00320">
    <property type="entry name" value="GPROTEINBRPT"/>
</dbReference>
<dbReference type="PANTHER" id="PTHR46027">
    <property type="entry name" value="PEROXISOMAL TARGETING SIGNAL 2 RECEPTOR"/>
    <property type="match status" value="1"/>
</dbReference>
<dbReference type="GO" id="GO:0005829">
    <property type="term" value="C:cytosol"/>
    <property type="evidence" value="ECO:0007669"/>
    <property type="project" value="UniProtKB-SubCell"/>
</dbReference>
<evidence type="ECO:0000256" key="11">
    <source>
        <dbReference type="PROSITE-ProRule" id="PRU00221"/>
    </source>
</evidence>
<evidence type="ECO:0000256" key="1">
    <source>
        <dbReference type="ARBA" id="ARBA00004253"/>
    </source>
</evidence>
<dbReference type="GO" id="GO:0016558">
    <property type="term" value="P:protein import into peroxisome matrix"/>
    <property type="evidence" value="ECO:0007669"/>
    <property type="project" value="InterPro"/>
</dbReference>
<dbReference type="InterPro" id="IPR015943">
    <property type="entry name" value="WD40/YVTN_repeat-like_dom_sf"/>
</dbReference>
<comment type="caution">
    <text evidence="12">The sequence shown here is derived from an EMBL/GenBank/DDBJ whole genome shotgun (WGS) entry which is preliminary data.</text>
</comment>
<feature type="repeat" description="WD" evidence="11">
    <location>
        <begin position="145"/>
        <end position="178"/>
    </location>
</feature>
<dbReference type="Gene3D" id="2.130.10.10">
    <property type="entry name" value="YVTN repeat-like/Quinoprotein amine dehydrogenase"/>
    <property type="match status" value="1"/>
</dbReference>
<dbReference type="GO" id="GO:0005053">
    <property type="term" value="F:peroxisome matrix targeting signal-2 binding"/>
    <property type="evidence" value="ECO:0007669"/>
    <property type="project" value="InterPro"/>
</dbReference>
<feature type="repeat" description="WD" evidence="11">
    <location>
        <begin position="101"/>
        <end position="135"/>
    </location>
</feature>
<evidence type="ECO:0000256" key="5">
    <source>
        <dbReference type="ARBA" id="ARBA00022574"/>
    </source>
</evidence>
<evidence type="ECO:0000256" key="3">
    <source>
        <dbReference type="ARBA" id="ARBA00022448"/>
    </source>
</evidence>
<evidence type="ECO:0000256" key="9">
    <source>
        <dbReference type="ARBA" id="ARBA00024017"/>
    </source>
</evidence>
<keyword evidence="8" id="KW-0576">Peroxisome</keyword>
<dbReference type="Pfam" id="PF00400">
    <property type="entry name" value="WD40"/>
    <property type="match status" value="4"/>
</dbReference>
<dbReference type="PROSITE" id="PS50082">
    <property type="entry name" value="WD_REPEATS_2"/>
    <property type="match status" value="4"/>
</dbReference>
<dbReference type="InterPro" id="IPR044536">
    <property type="entry name" value="PEX7"/>
</dbReference>
<feature type="repeat" description="WD" evidence="11">
    <location>
        <begin position="75"/>
        <end position="90"/>
    </location>
</feature>
<evidence type="ECO:0000256" key="10">
    <source>
        <dbReference type="ARBA" id="ARBA00032565"/>
    </source>
</evidence>
<evidence type="ECO:0000256" key="6">
    <source>
        <dbReference type="ARBA" id="ARBA00022737"/>
    </source>
</evidence>
<comment type="subcellular location">
    <subcellularLocation>
        <location evidence="2">Cytoplasm</location>
        <location evidence="2">Cytosol</location>
    </subcellularLocation>
    <subcellularLocation>
        <location evidence="1">Peroxisome matrix</location>
    </subcellularLocation>
</comment>